<sequence>MIYLLRHGQTEFNMERRIEGRFDSPLTSQGREQARAMGLKLAELIGDDDDYEIIASPQERAHQSALIVREAAGISRPVITDARLQEVDAGSWEKHHFASICARDPLVEAEPCYLAAWARHCTDGEGLDAAMERLWGWLRWAGNRNVVVVSHGVAGSLLRALYVGEEREAMLRYHSSPQDRFHRLDGGWVEEVPVG</sequence>
<feature type="active site" description="Tele-phosphohistidine intermediate" evidence="3">
    <location>
        <position position="7"/>
    </location>
</feature>
<organism evidence="5 6">
    <name type="scientific">Alteraurantiacibacter buctensis</name>
    <dbReference type="NCBI Taxonomy" id="1503981"/>
    <lineage>
        <taxon>Bacteria</taxon>
        <taxon>Pseudomonadati</taxon>
        <taxon>Pseudomonadota</taxon>
        <taxon>Alphaproteobacteria</taxon>
        <taxon>Sphingomonadales</taxon>
        <taxon>Erythrobacteraceae</taxon>
        <taxon>Alteraurantiacibacter</taxon>
    </lineage>
</organism>
<comment type="caution">
    <text evidence="5">The sequence shown here is derived from an EMBL/GenBank/DDBJ whole genome shotgun (WGS) entry which is preliminary data.</text>
</comment>
<dbReference type="InterPro" id="IPR050275">
    <property type="entry name" value="PGM_Phosphatase"/>
</dbReference>
<dbReference type="PANTHER" id="PTHR48100">
    <property type="entry name" value="BROAD-SPECIFICITY PHOSPHATASE YOR283W-RELATED"/>
    <property type="match status" value="1"/>
</dbReference>
<dbReference type="SUPFAM" id="SSF53254">
    <property type="entry name" value="Phosphoglycerate mutase-like"/>
    <property type="match status" value="1"/>
</dbReference>
<dbReference type="EMBL" id="WTYV01000006">
    <property type="protein sequence ID" value="MXO72959.1"/>
    <property type="molecule type" value="Genomic_DNA"/>
</dbReference>
<evidence type="ECO:0000313" key="5">
    <source>
        <dbReference type="EMBL" id="MXO72959.1"/>
    </source>
</evidence>
<dbReference type="InterPro" id="IPR013078">
    <property type="entry name" value="His_Pase_superF_clade-1"/>
</dbReference>
<name>A0A844YZH4_9SPHN</name>
<keyword evidence="1" id="KW-0324">Glycolysis</keyword>
<feature type="binding site" evidence="4">
    <location>
        <begin position="6"/>
        <end position="13"/>
    </location>
    <ligand>
        <name>substrate</name>
    </ligand>
</feature>
<keyword evidence="2" id="KW-0413">Isomerase</keyword>
<evidence type="ECO:0000256" key="4">
    <source>
        <dbReference type="PIRSR" id="PIRSR613078-2"/>
    </source>
</evidence>
<dbReference type="Gene3D" id="3.40.50.1240">
    <property type="entry name" value="Phosphoglycerate mutase-like"/>
    <property type="match status" value="1"/>
</dbReference>
<dbReference type="PANTHER" id="PTHR48100:SF1">
    <property type="entry name" value="HISTIDINE PHOSPHATASE FAMILY PROTEIN-RELATED"/>
    <property type="match status" value="1"/>
</dbReference>
<dbReference type="CDD" id="cd07067">
    <property type="entry name" value="HP_PGM_like"/>
    <property type="match status" value="1"/>
</dbReference>
<dbReference type="GO" id="GO:0016791">
    <property type="term" value="F:phosphatase activity"/>
    <property type="evidence" value="ECO:0007669"/>
    <property type="project" value="TreeGrafter"/>
</dbReference>
<gene>
    <name evidence="5" type="ORF">GRI99_15115</name>
</gene>
<dbReference type="PROSITE" id="PS00175">
    <property type="entry name" value="PG_MUTASE"/>
    <property type="match status" value="1"/>
</dbReference>
<evidence type="ECO:0000256" key="2">
    <source>
        <dbReference type="ARBA" id="ARBA00023235"/>
    </source>
</evidence>
<reference evidence="5 6" key="1">
    <citation type="submission" date="2019-12" db="EMBL/GenBank/DDBJ databases">
        <title>Genomic-based taxomic classification of the family Erythrobacteraceae.</title>
        <authorList>
            <person name="Xu L."/>
        </authorList>
    </citation>
    <scope>NUCLEOTIDE SEQUENCE [LARGE SCALE GENOMIC DNA]</scope>
    <source>
        <strain evidence="5 6">M0322</strain>
    </source>
</reference>
<evidence type="ECO:0000256" key="1">
    <source>
        <dbReference type="ARBA" id="ARBA00023152"/>
    </source>
</evidence>
<protein>
    <submittedName>
        <fullName evidence="5">Histidine phosphatase family protein</fullName>
    </submittedName>
</protein>
<evidence type="ECO:0000313" key="6">
    <source>
        <dbReference type="Proteomes" id="UP000466966"/>
    </source>
</evidence>
<feature type="binding site" evidence="4">
    <location>
        <position position="60"/>
    </location>
    <ligand>
        <name>substrate</name>
    </ligand>
</feature>
<evidence type="ECO:0000256" key="3">
    <source>
        <dbReference type="PIRSR" id="PIRSR613078-1"/>
    </source>
</evidence>
<dbReference type="InterPro" id="IPR029033">
    <property type="entry name" value="His_PPase_superfam"/>
</dbReference>
<dbReference type="RefSeq" id="WP_160772884.1">
    <property type="nucleotide sequence ID" value="NZ_WTYV01000006.1"/>
</dbReference>
<proteinExistence type="predicted"/>
<dbReference type="AlphaFoldDB" id="A0A844YZH4"/>
<dbReference type="InterPro" id="IPR001345">
    <property type="entry name" value="PG/BPGM_mutase_AS"/>
</dbReference>
<accession>A0A844YZH4</accession>
<dbReference type="SMART" id="SM00855">
    <property type="entry name" value="PGAM"/>
    <property type="match status" value="1"/>
</dbReference>
<keyword evidence="6" id="KW-1185">Reference proteome</keyword>
<dbReference type="GO" id="GO:0005737">
    <property type="term" value="C:cytoplasm"/>
    <property type="evidence" value="ECO:0007669"/>
    <property type="project" value="TreeGrafter"/>
</dbReference>
<dbReference type="Proteomes" id="UP000466966">
    <property type="component" value="Unassembled WGS sequence"/>
</dbReference>
<dbReference type="OrthoDB" id="9781415at2"/>
<dbReference type="Pfam" id="PF00300">
    <property type="entry name" value="His_Phos_1"/>
    <property type="match status" value="1"/>
</dbReference>
<feature type="active site" description="Proton donor/acceptor" evidence="3">
    <location>
        <position position="86"/>
    </location>
</feature>